<feature type="chain" id="PRO_5037091642" evidence="1">
    <location>
        <begin position="19"/>
        <end position="187"/>
    </location>
</feature>
<organism evidence="2 3">
    <name type="scientific">Ditylenchus dipsaci</name>
    <dbReference type="NCBI Taxonomy" id="166011"/>
    <lineage>
        <taxon>Eukaryota</taxon>
        <taxon>Metazoa</taxon>
        <taxon>Ecdysozoa</taxon>
        <taxon>Nematoda</taxon>
        <taxon>Chromadorea</taxon>
        <taxon>Rhabditida</taxon>
        <taxon>Tylenchina</taxon>
        <taxon>Tylenchomorpha</taxon>
        <taxon>Sphaerularioidea</taxon>
        <taxon>Anguinidae</taxon>
        <taxon>Anguininae</taxon>
        <taxon>Ditylenchus</taxon>
    </lineage>
</organism>
<sequence length="187" mass="21090">MLQILLFLFLLAFYNCKAASEEDTLSVSSAESSNAVHIKNNDWGFRLEDFELPDFLHTNNNARETSSLHNNVQSQLLHGKNQSTIVTNPPTSPIALNDEDLEVKPEDLELFPLRVSNINAPSRLHNASHKHQNSLQHHNILLPQNNPAETSLKAPTPHVLLYDKHLNEKVFDDLNSKPEQLSTDQTS</sequence>
<evidence type="ECO:0000313" key="2">
    <source>
        <dbReference type="Proteomes" id="UP000887574"/>
    </source>
</evidence>
<dbReference type="WBParaSite" id="jg14.2">
    <property type="protein sequence ID" value="jg14.2"/>
    <property type="gene ID" value="jg14"/>
</dbReference>
<name>A0A915CYF9_9BILA</name>
<reference evidence="3" key="1">
    <citation type="submission" date="2022-11" db="UniProtKB">
        <authorList>
            <consortium name="WormBaseParasite"/>
        </authorList>
    </citation>
    <scope>IDENTIFICATION</scope>
</reference>
<protein>
    <submittedName>
        <fullName evidence="3">Uncharacterized protein</fullName>
    </submittedName>
</protein>
<keyword evidence="1" id="KW-0732">Signal</keyword>
<dbReference type="AlphaFoldDB" id="A0A915CYF9"/>
<evidence type="ECO:0000313" key="3">
    <source>
        <dbReference type="WBParaSite" id="jg14.2"/>
    </source>
</evidence>
<feature type="signal peptide" evidence="1">
    <location>
        <begin position="1"/>
        <end position="18"/>
    </location>
</feature>
<evidence type="ECO:0000256" key="1">
    <source>
        <dbReference type="SAM" id="SignalP"/>
    </source>
</evidence>
<proteinExistence type="predicted"/>
<dbReference type="Proteomes" id="UP000887574">
    <property type="component" value="Unplaced"/>
</dbReference>
<accession>A0A915CYF9</accession>
<keyword evidence="2" id="KW-1185">Reference proteome</keyword>